<keyword evidence="4" id="KW-1185">Reference proteome</keyword>
<dbReference type="Gene3D" id="1.20.120.450">
    <property type="entry name" value="dinb family like domain"/>
    <property type="match status" value="1"/>
</dbReference>
<dbReference type="Proteomes" id="UP001597180">
    <property type="component" value="Unassembled WGS sequence"/>
</dbReference>
<dbReference type="SUPFAM" id="SSF109854">
    <property type="entry name" value="DinB/YfiT-like putative metalloenzymes"/>
    <property type="match status" value="1"/>
</dbReference>
<name>A0ABW3UN67_9BACL</name>
<comment type="similarity">
    <text evidence="1">Belongs to the DinB family.</text>
</comment>
<evidence type="ECO:0000313" key="4">
    <source>
        <dbReference type="Proteomes" id="UP001597180"/>
    </source>
</evidence>
<dbReference type="InterPro" id="IPR034660">
    <property type="entry name" value="DinB/YfiT-like"/>
</dbReference>
<reference evidence="4" key="1">
    <citation type="journal article" date="2019" name="Int. J. Syst. Evol. Microbiol.">
        <title>The Global Catalogue of Microorganisms (GCM) 10K type strain sequencing project: providing services to taxonomists for standard genome sequencing and annotation.</title>
        <authorList>
            <consortium name="The Broad Institute Genomics Platform"/>
            <consortium name="The Broad Institute Genome Sequencing Center for Infectious Disease"/>
            <person name="Wu L."/>
            <person name="Ma J."/>
        </authorList>
    </citation>
    <scope>NUCLEOTIDE SEQUENCE [LARGE SCALE GENOMIC DNA]</scope>
    <source>
        <strain evidence="4">CCUG 53270</strain>
    </source>
</reference>
<dbReference type="InterPro" id="IPR007837">
    <property type="entry name" value="DinB"/>
</dbReference>
<evidence type="ECO:0000313" key="3">
    <source>
        <dbReference type="EMBL" id="MFD1221050.1"/>
    </source>
</evidence>
<sequence>MFTSVEQFTASWSHESASTQRVMDALTDASLSQKITPDHRSLGQLAWHLTTTVHEMMSRTGLEFQPVEGGEHAPAPASAQAIADAYRSQRNALLEAVQAQWKDADLTRTSSMYGEEWPNGLTLRVLIQHEVHHRGQMTVLMRQAGLRVPDIYGPTREDWIERGMTPLV</sequence>
<accession>A0ABW3UN67</accession>
<evidence type="ECO:0000256" key="2">
    <source>
        <dbReference type="ARBA" id="ARBA00022723"/>
    </source>
</evidence>
<keyword evidence="2" id="KW-0479">Metal-binding</keyword>
<comment type="caution">
    <text evidence="3">The sequence shown here is derived from an EMBL/GenBank/DDBJ whole genome shotgun (WGS) entry which is preliminary data.</text>
</comment>
<proteinExistence type="inferred from homology"/>
<protein>
    <submittedName>
        <fullName evidence="3">DinB family protein</fullName>
    </submittedName>
</protein>
<organism evidence="3 4">
    <name type="scientific">Paenibacillus vulneris</name>
    <dbReference type="NCBI Taxonomy" id="1133364"/>
    <lineage>
        <taxon>Bacteria</taxon>
        <taxon>Bacillati</taxon>
        <taxon>Bacillota</taxon>
        <taxon>Bacilli</taxon>
        <taxon>Bacillales</taxon>
        <taxon>Paenibacillaceae</taxon>
        <taxon>Paenibacillus</taxon>
    </lineage>
</organism>
<gene>
    <name evidence="3" type="ORF">ACFQ4B_13065</name>
</gene>
<evidence type="ECO:0000256" key="1">
    <source>
        <dbReference type="ARBA" id="ARBA00008635"/>
    </source>
</evidence>
<dbReference type="Pfam" id="PF05163">
    <property type="entry name" value="DinB"/>
    <property type="match status" value="1"/>
</dbReference>
<dbReference type="EMBL" id="JBHTLU010000014">
    <property type="protein sequence ID" value="MFD1221050.1"/>
    <property type="molecule type" value="Genomic_DNA"/>
</dbReference>
<dbReference type="RefSeq" id="WP_345592127.1">
    <property type="nucleotide sequence ID" value="NZ_BAABJG010000029.1"/>
</dbReference>